<organism evidence="4 5">
    <name type="scientific">Lolium multiflorum</name>
    <name type="common">Italian ryegrass</name>
    <name type="synonym">Lolium perenne subsp. multiflorum</name>
    <dbReference type="NCBI Taxonomy" id="4521"/>
    <lineage>
        <taxon>Eukaryota</taxon>
        <taxon>Viridiplantae</taxon>
        <taxon>Streptophyta</taxon>
        <taxon>Embryophyta</taxon>
        <taxon>Tracheophyta</taxon>
        <taxon>Spermatophyta</taxon>
        <taxon>Magnoliopsida</taxon>
        <taxon>Liliopsida</taxon>
        <taxon>Poales</taxon>
        <taxon>Poaceae</taxon>
        <taxon>BOP clade</taxon>
        <taxon>Pooideae</taxon>
        <taxon>Poodae</taxon>
        <taxon>Poeae</taxon>
        <taxon>Poeae Chloroplast Group 2 (Poeae type)</taxon>
        <taxon>Loliodinae</taxon>
        <taxon>Loliinae</taxon>
        <taxon>Lolium</taxon>
    </lineage>
</organism>
<accession>A0AAD8SLQ8</accession>
<comment type="caution">
    <text evidence="4">The sequence shown here is derived from an EMBL/GenBank/DDBJ whole genome shotgun (WGS) entry which is preliminary data.</text>
</comment>
<evidence type="ECO:0000313" key="4">
    <source>
        <dbReference type="EMBL" id="KAK1653713.1"/>
    </source>
</evidence>
<dbReference type="InterPro" id="IPR001810">
    <property type="entry name" value="F-box_dom"/>
</dbReference>
<dbReference type="Pfam" id="PF08268">
    <property type="entry name" value="FBA_3"/>
    <property type="match status" value="1"/>
</dbReference>
<keyword evidence="5" id="KW-1185">Reference proteome</keyword>
<dbReference type="Proteomes" id="UP001231189">
    <property type="component" value="Unassembled WGS sequence"/>
</dbReference>
<name>A0AAD8SLQ8_LOLMU</name>
<dbReference type="InterPro" id="IPR050796">
    <property type="entry name" value="SCF_F-box_component"/>
</dbReference>
<dbReference type="InterPro" id="IPR013187">
    <property type="entry name" value="F-box-assoc_dom_typ3"/>
</dbReference>
<dbReference type="Pfam" id="PF00646">
    <property type="entry name" value="F-box"/>
    <property type="match status" value="1"/>
</dbReference>
<evidence type="ECO:0000313" key="5">
    <source>
        <dbReference type="Proteomes" id="UP001231189"/>
    </source>
</evidence>
<dbReference type="AlphaFoldDB" id="A0AAD8SLQ8"/>
<protein>
    <recommendedName>
        <fullName evidence="6">F-box domain-containing protein</fullName>
    </recommendedName>
</protein>
<feature type="domain" description="F-box" evidence="2">
    <location>
        <begin position="158"/>
        <end position="192"/>
    </location>
</feature>
<feature type="region of interest" description="Disordered" evidence="1">
    <location>
        <begin position="1"/>
        <end position="31"/>
    </location>
</feature>
<sequence>MDAKLARYGNGGEGSFSGSSTRAPRATVEEEDLVPARSPIFSVGDYVHGSDEEDAAIAQVVTITKAEAQARWRWEEADAVRQVREFEAARREQRVRHVKLKIVDAVVCLDAPPPPTPPRAEANMAAFFLKLTCLRNRLVFGFDPSTMGGNTLPLESADVVREIFLKLAARDVAGCCCVFRLWRDLVADPSFRSLHAKTEASHVSATLEALLVMEIREVGRSDEAMVLSVSSSRPMPYRPFPIPINYSLSNVCTGLLCFAVDQSDAPVFLCNPVTGETATSPKAPPAPMERRFGTTHNLFALGFSPSTKEHKLFRFSYYPCQWNCRKYVDQMVCTLEGAGGAGGWRERSYPTNCPPLHILPPLFVDGKLYFVTTGRTNPRQRRGADELLEVDVATEAHRIFCLPFGADSYHETYDPMVKTFEMSGRLCLAADLPNVKSLGSLV</sequence>
<evidence type="ECO:0000259" key="3">
    <source>
        <dbReference type="Pfam" id="PF08268"/>
    </source>
</evidence>
<dbReference type="NCBIfam" id="TIGR01640">
    <property type="entry name" value="F_box_assoc_1"/>
    <property type="match status" value="1"/>
</dbReference>
<evidence type="ECO:0000259" key="2">
    <source>
        <dbReference type="Pfam" id="PF00646"/>
    </source>
</evidence>
<dbReference type="InterPro" id="IPR036047">
    <property type="entry name" value="F-box-like_dom_sf"/>
</dbReference>
<evidence type="ECO:0008006" key="6">
    <source>
        <dbReference type="Google" id="ProtNLM"/>
    </source>
</evidence>
<dbReference type="EMBL" id="JAUUTY010000004">
    <property type="protein sequence ID" value="KAK1653713.1"/>
    <property type="molecule type" value="Genomic_DNA"/>
</dbReference>
<proteinExistence type="predicted"/>
<dbReference type="SUPFAM" id="SSF81383">
    <property type="entry name" value="F-box domain"/>
    <property type="match status" value="1"/>
</dbReference>
<reference evidence="4" key="1">
    <citation type="submission" date="2023-07" db="EMBL/GenBank/DDBJ databases">
        <title>A chromosome-level genome assembly of Lolium multiflorum.</title>
        <authorList>
            <person name="Chen Y."/>
            <person name="Copetti D."/>
            <person name="Kolliker R."/>
            <person name="Studer B."/>
        </authorList>
    </citation>
    <scope>NUCLEOTIDE SEQUENCE</scope>
    <source>
        <strain evidence="4">02402/16</strain>
        <tissue evidence="4">Leaf</tissue>
    </source>
</reference>
<feature type="domain" description="F-box associated beta-propeller type 3" evidence="3">
    <location>
        <begin position="246"/>
        <end position="403"/>
    </location>
</feature>
<evidence type="ECO:0000256" key="1">
    <source>
        <dbReference type="SAM" id="MobiDB-lite"/>
    </source>
</evidence>
<dbReference type="InterPro" id="IPR017451">
    <property type="entry name" value="F-box-assoc_interact_dom"/>
</dbReference>
<dbReference type="PANTHER" id="PTHR31672:SF2">
    <property type="entry name" value="F-BOX DOMAIN-CONTAINING PROTEIN"/>
    <property type="match status" value="1"/>
</dbReference>
<gene>
    <name evidence="4" type="ORF">QYE76_071518</name>
</gene>
<dbReference type="PANTHER" id="PTHR31672">
    <property type="entry name" value="BNACNNG10540D PROTEIN"/>
    <property type="match status" value="1"/>
</dbReference>